<protein>
    <submittedName>
        <fullName evidence="1">Uncharacterized protein</fullName>
    </submittedName>
</protein>
<sequence length="109" mass="12205">MTESGQRTFSFCLQPATRPPEVVEPAPDCEIDFYGQGIERTLHFRLSSEGEDVRIACTSRTSWTPRPEVEFIARDRLGEMILDLLSAFSSSLRTAASPLADAPPFPSWR</sequence>
<proteinExistence type="predicted"/>
<dbReference type="RefSeq" id="WP_344275228.1">
    <property type="nucleotide sequence ID" value="NZ_BAAAHV010000012.1"/>
</dbReference>
<accession>A0ABW5I839</accession>
<keyword evidence="2" id="KW-1185">Reference proteome</keyword>
<dbReference type="EMBL" id="JBHUKQ010000015">
    <property type="protein sequence ID" value="MFD2484480.1"/>
    <property type="molecule type" value="Genomic_DNA"/>
</dbReference>
<gene>
    <name evidence="1" type="ORF">ACFSUT_29670</name>
</gene>
<organism evidence="1 2">
    <name type="scientific">Amycolatopsis albidoflavus</name>
    <dbReference type="NCBI Taxonomy" id="102226"/>
    <lineage>
        <taxon>Bacteria</taxon>
        <taxon>Bacillati</taxon>
        <taxon>Actinomycetota</taxon>
        <taxon>Actinomycetes</taxon>
        <taxon>Pseudonocardiales</taxon>
        <taxon>Pseudonocardiaceae</taxon>
        <taxon>Amycolatopsis</taxon>
    </lineage>
</organism>
<dbReference type="Proteomes" id="UP001597542">
    <property type="component" value="Unassembled WGS sequence"/>
</dbReference>
<evidence type="ECO:0000313" key="1">
    <source>
        <dbReference type="EMBL" id="MFD2484480.1"/>
    </source>
</evidence>
<comment type="caution">
    <text evidence="1">The sequence shown here is derived from an EMBL/GenBank/DDBJ whole genome shotgun (WGS) entry which is preliminary data.</text>
</comment>
<reference evidence="2" key="1">
    <citation type="journal article" date="2019" name="Int. J. Syst. Evol. Microbiol.">
        <title>The Global Catalogue of Microorganisms (GCM) 10K type strain sequencing project: providing services to taxonomists for standard genome sequencing and annotation.</title>
        <authorList>
            <consortium name="The Broad Institute Genomics Platform"/>
            <consortium name="The Broad Institute Genome Sequencing Center for Infectious Disease"/>
            <person name="Wu L."/>
            <person name="Ma J."/>
        </authorList>
    </citation>
    <scope>NUCLEOTIDE SEQUENCE [LARGE SCALE GENOMIC DNA]</scope>
    <source>
        <strain evidence="2">CGMCC 4.7638</strain>
    </source>
</reference>
<name>A0ABW5I839_9PSEU</name>
<evidence type="ECO:0000313" key="2">
    <source>
        <dbReference type="Proteomes" id="UP001597542"/>
    </source>
</evidence>